<dbReference type="InterPro" id="IPR026371">
    <property type="entry name" value="PGF_CTERM"/>
</dbReference>
<sequence length="254" mass="27398">MKKKMDKIVWGILGFAIVAILTVPVAAQNEVYLVPMQSTATYCNTADVEIWVKAAEFQGGQIDLTYDSSCANVTGWERNTTNFLIGGWSHYDGRDWITFSTMDPQPVSLTGNYMIGTLMIHCVSESEEGCETALAFIEPSKLLDDRGDQVPTTRKDGTFRCLALTPAQASAVIPTPSSGGASMTHTTTTTPTPNLTPRQTLTPTPIATTSPLVTSAPTTSPEVERGLPGFEAVFAILGLLGISYLITKRGWKND</sequence>
<protein>
    <recommendedName>
        <fullName evidence="3">PGF-CTERM archaeal protein-sorting signal domain-containing protein</fullName>
    </recommendedName>
</protein>
<evidence type="ECO:0000256" key="2">
    <source>
        <dbReference type="SAM" id="MobiDB-lite"/>
    </source>
</evidence>
<evidence type="ECO:0000259" key="3">
    <source>
        <dbReference type="Pfam" id="PF18204"/>
    </source>
</evidence>
<feature type="domain" description="PGF-CTERM archaeal protein-sorting signal" evidence="3">
    <location>
        <begin position="228"/>
        <end position="249"/>
    </location>
</feature>
<gene>
    <name evidence="4" type="ORF">DIJDKDOB_00002</name>
</gene>
<reference evidence="4" key="1">
    <citation type="submission" date="2020-06" db="EMBL/GenBank/DDBJ databases">
        <title>Unique genomic features of the anaerobic methanotrophic archaea.</title>
        <authorList>
            <person name="Chadwick G.L."/>
            <person name="Skennerton C.T."/>
            <person name="Laso-Perez R."/>
            <person name="Leu A.O."/>
            <person name="Speth D.R."/>
            <person name="Yu H."/>
            <person name="Morgan-Lang C."/>
            <person name="Hatzenpichler R."/>
            <person name="Goudeau D."/>
            <person name="Malmstrom R."/>
            <person name="Brazelton W.J."/>
            <person name="Woyke T."/>
            <person name="Hallam S.J."/>
            <person name="Tyson G.W."/>
            <person name="Wegener G."/>
            <person name="Boetius A."/>
            <person name="Orphan V."/>
        </authorList>
    </citation>
    <scope>NUCLEOTIDE SEQUENCE</scope>
</reference>
<name>A0A7G9Z687_9EURY</name>
<accession>A0A7G9Z687</accession>
<dbReference type="Pfam" id="PF18204">
    <property type="entry name" value="PGF-CTERM"/>
    <property type="match status" value="1"/>
</dbReference>
<feature type="region of interest" description="Disordered" evidence="2">
    <location>
        <begin position="171"/>
        <end position="223"/>
    </location>
</feature>
<dbReference type="AlphaFoldDB" id="A0A7G9Z687"/>
<proteinExistence type="predicted"/>
<feature type="compositionally biased region" description="Polar residues" evidence="2">
    <location>
        <begin position="206"/>
        <end position="221"/>
    </location>
</feature>
<organism evidence="4">
    <name type="scientific">Candidatus Methanophaga sp. ANME-1 ERB7</name>
    <dbReference type="NCBI Taxonomy" id="2759913"/>
    <lineage>
        <taxon>Archaea</taxon>
        <taxon>Methanobacteriati</taxon>
        <taxon>Methanobacteriota</taxon>
        <taxon>Stenosarchaea group</taxon>
        <taxon>Methanomicrobia</taxon>
        <taxon>Candidatus Methanophagales</taxon>
        <taxon>Candidatus Methanophagaceae</taxon>
        <taxon>Candidatus Methanophaga</taxon>
    </lineage>
</organism>
<feature type="compositionally biased region" description="Low complexity" evidence="2">
    <location>
        <begin position="184"/>
        <end position="205"/>
    </location>
</feature>
<dbReference type="EMBL" id="MT631629">
    <property type="protein sequence ID" value="QNO55771.1"/>
    <property type="molecule type" value="Genomic_DNA"/>
</dbReference>
<evidence type="ECO:0000313" key="4">
    <source>
        <dbReference type="EMBL" id="QNO55771.1"/>
    </source>
</evidence>
<keyword evidence="1" id="KW-0732">Signal</keyword>
<evidence type="ECO:0000256" key="1">
    <source>
        <dbReference type="ARBA" id="ARBA00022729"/>
    </source>
</evidence>